<dbReference type="AlphaFoldDB" id="A0A317F8F1"/>
<sequence>MRSSLRIAFLASVFALPASAQAPQVFHRIATIEAQRMLPADRDRARRSIAEIVAATPDGNTLVYVDGDQRGIGFVDITDPAAPRPAGFVPLEGDPTSVTVRGGQAFAVADTSPDKANPSGIVAVVDIAARRVTQSCALGGQPDSTAMSRDGRFLAVVIENERNEQLNRGAIPQLPPGNLTIIPTTPQGLDCNALRRVDLTGLAEVAPTDPEPEFVDINGRGEAVVTLQENNHIAIVDLASGRVTAHFPAGRVTLAQVDGRRDGVIRPTQTLENLVREPDAVRWLDDDRFVTANEGDMVTGSRGFTIFRRDGAVEWDSGNLLEHLAIRIGHYPEARSGARGNEPEGIEVGTFNGQRLIFVGSERASVVSVWRDEGPGRAPSFLQVLPAGAGPEGLLAVPARGLFVAAAEADSPETGLRSALSLYRLGDGPARYPTIESMHGPDGAPIPWGALSGLAADRSAPGRLFAVTDSYYAEAQILTVDATQTPARITASSTVTRDGQPARNLDIEGVATRAGGGFWLASEGNPEREQNRTQNLLLRVSASGAIEQEIALPEALAVPATRFGLEGVTVTGEGAEETVWIAVQREWRDDPRGHAKLLRYRVATGEWGVLHYPLGTTPAGWMGLSEITAVAPDRFIVIERNNQWGGAAIKRLYEVSVAGLTPAAPGAAQVPVVAKRLLRDVVPDLAATGGIVLEKLEGFTVDAAGDAFAVTDNDGVQGTSGETQFLRLGRLTR</sequence>
<evidence type="ECO:0000313" key="3">
    <source>
        <dbReference type="EMBL" id="PWS34229.1"/>
    </source>
</evidence>
<dbReference type="RefSeq" id="WP_109873598.1">
    <property type="nucleotide sequence ID" value="NZ_QGNA01000008.1"/>
</dbReference>
<dbReference type="SUPFAM" id="SSF75011">
    <property type="entry name" value="3-carboxy-cis,cis-mucoante lactonizing enzyme"/>
    <property type="match status" value="1"/>
</dbReference>
<keyword evidence="1" id="KW-0732">Signal</keyword>
<dbReference type="EMBL" id="QGNA01000008">
    <property type="protein sequence ID" value="PWS34229.1"/>
    <property type="molecule type" value="Genomic_DNA"/>
</dbReference>
<keyword evidence="4" id="KW-1185">Reference proteome</keyword>
<accession>A0A317F8F1</accession>
<dbReference type="InterPro" id="IPR052956">
    <property type="entry name" value="Mesenchyme-surface_protein"/>
</dbReference>
<reference evidence="4" key="1">
    <citation type="submission" date="2018-05" db="EMBL/GenBank/DDBJ databases">
        <authorList>
            <person name="Du Z."/>
            <person name="Wang X."/>
        </authorList>
    </citation>
    <scope>NUCLEOTIDE SEQUENCE [LARGE SCALE GENOMIC DNA]</scope>
    <source>
        <strain evidence="4">CQN31</strain>
    </source>
</reference>
<comment type="caution">
    <text evidence="3">The sequence shown here is derived from an EMBL/GenBank/DDBJ whole genome shotgun (WGS) entry which is preliminary data.</text>
</comment>
<gene>
    <name evidence="3" type="ORF">DFH01_26760</name>
</gene>
<feature type="chain" id="PRO_5016426379" evidence="1">
    <location>
        <begin position="21"/>
        <end position="733"/>
    </location>
</feature>
<proteinExistence type="predicted"/>
<dbReference type="Proteomes" id="UP000245765">
    <property type="component" value="Unassembled WGS sequence"/>
</dbReference>
<dbReference type="InterPro" id="IPR015943">
    <property type="entry name" value="WD40/YVTN_repeat-like_dom_sf"/>
</dbReference>
<feature type="domain" description="Phytase-like" evidence="2">
    <location>
        <begin position="446"/>
        <end position="714"/>
    </location>
</feature>
<dbReference type="Gene3D" id="2.130.10.10">
    <property type="entry name" value="YVTN repeat-like/Quinoprotein amine dehydrogenase"/>
    <property type="match status" value="1"/>
</dbReference>
<organism evidence="3 4">
    <name type="scientific">Falsiroseomonas bella</name>
    <dbReference type="NCBI Taxonomy" id="2184016"/>
    <lineage>
        <taxon>Bacteria</taxon>
        <taxon>Pseudomonadati</taxon>
        <taxon>Pseudomonadota</taxon>
        <taxon>Alphaproteobacteria</taxon>
        <taxon>Acetobacterales</taxon>
        <taxon>Roseomonadaceae</taxon>
        <taxon>Falsiroseomonas</taxon>
    </lineage>
</organism>
<feature type="signal peptide" evidence="1">
    <location>
        <begin position="1"/>
        <end position="20"/>
    </location>
</feature>
<dbReference type="PANTHER" id="PTHR46928">
    <property type="entry name" value="MESENCHYME-SPECIFIC CELL SURFACE GLYCOPROTEIN"/>
    <property type="match status" value="1"/>
</dbReference>
<name>A0A317F8F1_9PROT</name>
<evidence type="ECO:0000313" key="4">
    <source>
        <dbReference type="Proteomes" id="UP000245765"/>
    </source>
</evidence>
<dbReference type="PANTHER" id="PTHR46928:SF1">
    <property type="entry name" value="MESENCHYME-SPECIFIC CELL SURFACE GLYCOPROTEIN"/>
    <property type="match status" value="1"/>
</dbReference>
<protein>
    <submittedName>
        <fullName evidence="3">Alkaline phosphatase</fullName>
    </submittedName>
</protein>
<dbReference type="InterPro" id="IPR027372">
    <property type="entry name" value="Phytase-like_dom"/>
</dbReference>
<dbReference type="Pfam" id="PF13449">
    <property type="entry name" value="Phytase-like"/>
    <property type="match status" value="1"/>
</dbReference>
<evidence type="ECO:0000256" key="1">
    <source>
        <dbReference type="SAM" id="SignalP"/>
    </source>
</evidence>
<dbReference type="OrthoDB" id="9803927at2"/>
<evidence type="ECO:0000259" key="2">
    <source>
        <dbReference type="Pfam" id="PF13449"/>
    </source>
</evidence>